<dbReference type="OrthoDB" id="5386330at2759"/>
<name>A0A2J6QZU4_HYAVF</name>
<dbReference type="SUPFAM" id="SSF57701">
    <property type="entry name" value="Zn2/Cys6 DNA-binding domain"/>
    <property type="match status" value="1"/>
</dbReference>
<evidence type="ECO:0000256" key="1">
    <source>
        <dbReference type="ARBA" id="ARBA00023242"/>
    </source>
</evidence>
<protein>
    <recommendedName>
        <fullName evidence="2">Zn(2)-C6 fungal-type domain-containing protein</fullName>
    </recommendedName>
</protein>
<dbReference type="EMBL" id="KZ613961">
    <property type="protein sequence ID" value="PMD31798.1"/>
    <property type="molecule type" value="Genomic_DNA"/>
</dbReference>
<accession>A0A2J6QZU4</accession>
<dbReference type="InterPro" id="IPR053157">
    <property type="entry name" value="Sterol_Uptake_Regulator"/>
</dbReference>
<dbReference type="GO" id="GO:0001228">
    <property type="term" value="F:DNA-binding transcription activator activity, RNA polymerase II-specific"/>
    <property type="evidence" value="ECO:0007669"/>
    <property type="project" value="TreeGrafter"/>
</dbReference>
<keyword evidence="1" id="KW-0539">Nucleus</keyword>
<dbReference type="PROSITE" id="PS50048">
    <property type="entry name" value="ZN2_CY6_FUNGAL_2"/>
    <property type="match status" value="1"/>
</dbReference>
<dbReference type="CDD" id="cd00067">
    <property type="entry name" value="GAL4"/>
    <property type="match status" value="1"/>
</dbReference>
<dbReference type="AlphaFoldDB" id="A0A2J6QZU4"/>
<dbReference type="Proteomes" id="UP000235786">
    <property type="component" value="Unassembled WGS sequence"/>
</dbReference>
<proteinExistence type="predicted"/>
<reference evidence="3 4" key="1">
    <citation type="submission" date="2016-04" db="EMBL/GenBank/DDBJ databases">
        <title>A degradative enzymes factory behind the ericoid mycorrhizal symbiosis.</title>
        <authorList>
            <consortium name="DOE Joint Genome Institute"/>
            <person name="Martino E."/>
            <person name="Morin E."/>
            <person name="Grelet G."/>
            <person name="Kuo A."/>
            <person name="Kohler A."/>
            <person name="Daghino S."/>
            <person name="Barry K."/>
            <person name="Choi C."/>
            <person name="Cichocki N."/>
            <person name="Clum A."/>
            <person name="Copeland A."/>
            <person name="Hainaut M."/>
            <person name="Haridas S."/>
            <person name="Labutti K."/>
            <person name="Lindquist E."/>
            <person name="Lipzen A."/>
            <person name="Khouja H.-R."/>
            <person name="Murat C."/>
            <person name="Ohm R."/>
            <person name="Olson A."/>
            <person name="Spatafora J."/>
            <person name="Veneault-Fourrey C."/>
            <person name="Henrissat B."/>
            <person name="Grigoriev I."/>
            <person name="Martin F."/>
            <person name="Perotto S."/>
        </authorList>
    </citation>
    <scope>NUCLEOTIDE SEQUENCE [LARGE SCALE GENOMIC DNA]</scope>
    <source>
        <strain evidence="3 4">F</strain>
    </source>
</reference>
<dbReference type="InterPro" id="IPR036864">
    <property type="entry name" value="Zn2-C6_fun-type_DNA-bd_sf"/>
</dbReference>
<keyword evidence="4" id="KW-1185">Reference proteome</keyword>
<gene>
    <name evidence="3" type="ORF">L207DRAFT_500859</name>
</gene>
<dbReference type="Pfam" id="PF00172">
    <property type="entry name" value="Zn_clus"/>
    <property type="match status" value="1"/>
</dbReference>
<feature type="domain" description="Zn(2)-C6 fungal-type" evidence="2">
    <location>
        <begin position="18"/>
        <end position="48"/>
    </location>
</feature>
<dbReference type="InterPro" id="IPR001138">
    <property type="entry name" value="Zn2Cys6_DnaBD"/>
</dbReference>
<evidence type="ECO:0000259" key="2">
    <source>
        <dbReference type="PROSITE" id="PS50048"/>
    </source>
</evidence>
<evidence type="ECO:0000313" key="3">
    <source>
        <dbReference type="EMBL" id="PMD31798.1"/>
    </source>
</evidence>
<dbReference type="PANTHER" id="PTHR47784">
    <property type="entry name" value="STEROL UPTAKE CONTROL PROTEIN 2"/>
    <property type="match status" value="1"/>
</dbReference>
<dbReference type="SMART" id="SM00066">
    <property type="entry name" value="GAL4"/>
    <property type="match status" value="1"/>
</dbReference>
<organism evidence="3 4">
    <name type="scientific">Hyaloscypha variabilis (strain UAMH 11265 / GT02V1 / F)</name>
    <name type="common">Meliniomyces variabilis</name>
    <dbReference type="NCBI Taxonomy" id="1149755"/>
    <lineage>
        <taxon>Eukaryota</taxon>
        <taxon>Fungi</taxon>
        <taxon>Dikarya</taxon>
        <taxon>Ascomycota</taxon>
        <taxon>Pezizomycotina</taxon>
        <taxon>Leotiomycetes</taxon>
        <taxon>Helotiales</taxon>
        <taxon>Hyaloscyphaceae</taxon>
        <taxon>Hyaloscypha</taxon>
        <taxon>Hyaloscypha variabilis</taxon>
    </lineage>
</organism>
<evidence type="ECO:0000313" key="4">
    <source>
        <dbReference type="Proteomes" id="UP000235786"/>
    </source>
</evidence>
<dbReference type="GO" id="GO:0008270">
    <property type="term" value="F:zinc ion binding"/>
    <property type="evidence" value="ECO:0007669"/>
    <property type="project" value="InterPro"/>
</dbReference>
<sequence length="429" mass="47850">MPPVMPLSRRTHTKSRGGCFECKRRKVKCNEARPICAGCIKHETPCDYPSAVGSPQRMPPTPRPRPDRLVLPSLPTSTADSSVATATRGIGALSTGPWQSLKPDLITPLKRLGSFDMEDITLWHQFITATAETMSGPWMTELPKIALSCDYLTHGMMSTAALHLAYLRPGQLERYQLLSVQHQDVALGPFQIAMSNITTENCNQVFGFSLLLMVSHFASFRALEFFFPSPVAGNNGLSDWVIWHRGCQTILNQARESITSGPLAPLIGEEERARIYTEAAKQLSGDENDKSLENVLRCLDESPSIKASTTVAELEAYKDATTRLRRLLKASSQTEDSVIRRAFASIWPVVISDTFIQLLSQLQPLALVIMAHYCLLIKNCHSCWYMEHRAYHMFDAVKRNLSEEWTIYIEHPLRVLGAGPGEDDAHLAI</sequence>
<dbReference type="PROSITE" id="PS00463">
    <property type="entry name" value="ZN2_CY6_FUNGAL_1"/>
    <property type="match status" value="1"/>
</dbReference>
<dbReference type="PANTHER" id="PTHR47784:SF5">
    <property type="entry name" value="STEROL UPTAKE CONTROL PROTEIN 2"/>
    <property type="match status" value="1"/>
</dbReference>
<dbReference type="Gene3D" id="4.10.240.10">
    <property type="entry name" value="Zn(2)-C6 fungal-type DNA-binding domain"/>
    <property type="match status" value="1"/>
</dbReference>